<comment type="caution">
    <text evidence="2">The sequence shown here is derived from an EMBL/GenBank/DDBJ whole genome shotgun (WGS) entry which is preliminary data.</text>
</comment>
<dbReference type="CDD" id="cd01637">
    <property type="entry name" value="IMPase_like"/>
    <property type="match status" value="1"/>
</dbReference>
<dbReference type="GO" id="GO:0008934">
    <property type="term" value="F:inositol monophosphate 1-phosphatase activity"/>
    <property type="evidence" value="ECO:0007669"/>
    <property type="project" value="TreeGrafter"/>
</dbReference>
<evidence type="ECO:0000313" key="2">
    <source>
        <dbReference type="EMBL" id="OGK66635.1"/>
    </source>
</evidence>
<feature type="binding site" evidence="1">
    <location>
        <position position="68"/>
    </location>
    <ligand>
        <name>Mg(2+)</name>
        <dbReference type="ChEBI" id="CHEBI:18420"/>
        <label>1</label>
        <note>catalytic</note>
    </ligand>
</feature>
<evidence type="ECO:0000256" key="1">
    <source>
        <dbReference type="PIRSR" id="PIRSR600760-2"/>
    </source>
</evidence>
<dbReference type="EMBL" id="MGBG01000005">
    <property type="protein sequence ID" value="OGK66635.1"/>
    <property type="molecule type" value="Genomic_DNA"/>
</dbReference>
<dbReference type="PANTHER" id="PTHR20854">
    <property type="entry name" value="INOSITOL MONOPHOSPHATASE"/>
    <property type="match status" value="1"/>
</dbReference>
<dbReference type="Pfam" id="PF00459">
    <property type="entry name" value="Inositol_P"/>
    <property type="match status" value="1"/>
</dbReference>
<sequence length="268" mass="30690">MNYSTETKLVQELYPKLEETVLKDYYSPFLRREMKDEYSTLTETDLKMDKLITQNIKSVFPKDQVLSEEASFTKIDWTKRVWVLDPICGTSNFASGVMSFTTNIVLVENKRPVLALVADYPNRTYLFASQDKPGVYVKNAKTNNHLLLDTKTLISVDYGYLPQKGTAQEINQVANIVANLIRDKYWVITLSTSLSFSYAAIARYAAFLVTYTYPWDNIAACYLMEKNGGIVTDFSGNPWQLDSKYLVGSLDKKTHQYLLNTIKSHWGK</sequence>
<keyword evidence="1" id="KW-0479">Metal-binding</keyword>
<dbReference type="AlphaFoldDB" id="A0A1F7KFJ0"/>
<feature type="binding site" evidence="1">
    <location>
        <position position="85"/>
    </location>
    <ligand>
        <name>Mg(2+)</name>
        <dbReference type="ChEBI" id="CHEBI:18420"/>
        <label>1</label>
        <note>catalytic</note>
    </ligand>
</feature>
<dbReference type="PANTHER" id="PTHR20854:SF4">
    <property type="entry name" value="INOSITOL-1-MONOPHOSPHATASE-RELATED"/>
    <property type="match status" value="1"/>
</dbReference>
<dbReference type="GO" id="GO:0006020">
    <property type="term" value="P:inositol metabolic process"/>
    <property type="evidence" value="ECO:0007669"/>
    <property type="project" value="TreeGrafter"/>
</dbReference>
<gene>
    <name evidence="2" type="ORF">A2209_00075</name>
</gene>
<protein>
    <recommendedName>
        <fullName evidence="4">Inositol monophosphatase</fullName>
    </recommendedName>
</protein>
<accession>A0A1F7KFJ0</accession>
<keyword evidence="1" id="KW-0460">Magnesium</keyword>
<organism evidence="2 3">
    <name type="scientific">Candidatus Roizmanbacteria bacterium RIFOXYA1_FULL_41_12</name>
    <dbReference type="NCBI Taxonomy" id="1802082"/>
    <lineage>
        <taxon>Bacteria</taxon>
        <taxon>Candidatus Roizmaniibacteriota</taxon>
    </lineage>
</organism>
<evidence type="ECO:0000313" key="3">
    <source>
        <dbReference type="Proteomes" id="UP000178450"/>
    </source>
</evidence>
<proteinExistence type="predicted"/>
<dbReference type="SUPFAM" id="SSF56655">
    <property type="entry name" value="Carbohydrate phosphatase"/>
    <property type="match status" value="1"/>
</dbReference>
<evidence type="ECO:0008006" key="4">
    <source>
        <dbReference type="Google" id="ProtNLM"/>
    </source>
</evidence>
<feature type="binding site" evidence="1">
    <location>
        <position position="87"/>
    </location>
    <ligand>
        <name>Mg(2+)</name>
        <dbReference type="ChEBI" id="CHEBI:18420"/>
        <label>1</label>
        <note>catalytic</note>
    </ligand>
</feature>
<name>A0A1F7KFJ0_9BACT</name>
<dbReference type="GO" id="GO:0007165">
    <property type="term" value="P:signal transduction"/>
    <property type="evidence" value="ECO:0007669"/>
    <property type="project" value="TreeGrafter"/>
</dbReference>
<dbReference type="InterPro" id="IPR000760">
    <property type="entry name" value="Inositol_monophosphatase-like"/>
</dbReference>
<dbReference type="GO" id="GO:0046872">
    <property type="term" value="F:metal ion binding"/>
    <property type="evidence" value="ECO:0007669"/>
    <property type="project" value="UniProtKB-KW"/>
</dbReference>
<comment type="cofactor">
    <cofactor evidence="1">
        <name>Mg(2+)</name>
        <dbReference type="ChEBI" id="CHEBI:18420"/>
    </cofactor>
</comment>
<dbReference type="Proteomes" id="UP000178450">
    <property type="component" value="Unassembled WGS sequence"/>
</dbReference>
<feature type="binding site" evidence="1">
    <location>
        <position position="216"/>
    </location>
    <ligand>
        <name>Mg(2+)</name>
        <dbReference type="ChEBI" id="CHEBI:18420"/>
        <label>1</label>
        <note>catalytic</note>
    </ligand>
</feature>
<dbReference type="Gene3D" id="3.40.190.80">
    <property type="match status" value="1"/>
</dbReference>
<dbReference type="Gene3D" id="3.30.540.10">
    <property type="entry name" value="Fructose-1,6-Bisphosphatase, subunit A, domain 1"/>
    <property type="match status" value="1"/>
</dbReference>
<reference evidence="2 3" key="1">
    <citation type="journal article" date="2016" name="Nat. Commun.">
        <title>Thousands of microbial genomes shed light on interconnected biogeochemical processes in an aquifer system.</title>
        <authorList>
            <person name="Anantharaman K."/>
            <person name="Brown C.T."/>
            <person name="Hug L.A."/>
            <person name="Sharon I."/>
            <person name="Castelle C.J."/>
            <person name="Probst A.J."/>
            <person name="Thomas B.C."/>
            <person name="Singh A."/>
            <person name="Wilkins M.J."/>
            <person name="Karaoz U."/>
            <person name="Brodie E.L."/>
            <person name="Williams K.H."/>
            <person name="Hubbard S.S."/>
            <person name="Banfield J.F."/>
        </authorList>
    </citation>
    <scope>NUCLEOTIDE SEQUENCE [LARGE SCALE GENOMIC DNA]</scope>
</reference>